<gene>
    <name evidence="1" type="ORF">TrLO_g11349</name>
</gene>
<sequence>MSLLPPVSLTFTLPQLTLFLKQTASRYMLQGKISDKNKEIAVNLLSDFLVYAKSPTNVAEFEQAKAETVVNSNIS</sequence>
<evidence type="ECO:0000313" key="1">
    <source>
        <dbReference type="EMBL" id="GMI00292.1"/>
    </source>
</evidence>
<proteinExistence type="predicted"/>
<dbReference type="Proteomes" id="UP001165122">
    <property type="component" value="Unassembled WGS sequence"/>
</dbReference>
<reference evidence="2" key="1">
    <citation type="journal article" date="2023" name="Commun. Biol.">
        <title>Genome analysis of Parmales, the sister group of diatoms, reveals the evolutionary specialization of diatoms from phago-mixotrophs to photoautotrophs.</title>
        <authorList>
            <person name="Ban H."/>
            <person name="Sato S."/>
            <person name="Yoshikawa S."/>
            <person name="Yamada K."/>
            <person name="Nakamura Y."/>
            <person name="Ichinomiya M."/>
            <person name="Sato N."/>
            <person name="Blanc-Mathieu R."/>
            <person name="Endo H."/>
            <person name="Kuwata A."/>
            <person name="Ogata H."/>
        </authorList>
    </citation>
    <scope>NUCLEOTIDE SEQUENCE [LARGE SCALE GENOMIC DNA]</scope>
    <source>
        <strain evidence="2">NIES 3700</strain>
    </source>
</reference>
<accession>A0A9W7C5C7</accession>
<protein>
    <submittedName>
        <fullName evidence="1">Uncharacterized protein</fullName>
    </submittedName>
</protein>
<dbReference type="AlphaFoldDB" id="A0A9W7C5C7"/>
<evidence type="ECO:0000313" key="2">
    <source>
        <dbReference type="Proteomes" id="UP001165122"/>
    </source>
</evidence>
<organism evidence="1 2">
    <name type="scientific">Triparma laevis f. longispina</name>
    <dbReference type="NCBI Taxonomy" id="1714387"/>
    <lineage>
        <taxon>Eukaryota</taxon>
        <taxon>Sar</taxon>
        <taxon>Stramenopiles</taxon>
        <taxon>Ochrophyta</taxon>
        <taxon>Bolidophyceae</taxon>
        <taxon>Parmales</taxon>
        <taxon>Triparmaceae</taxon>
        <taxon>Triparma</taxon>
    </lineage>
</organism>
<name>A0A9W7C5C7_9STRA</name>
<comment type="caution">
    <text evidence="1">The sequence shown here is derived from an EMBL/GenBank/DDBJ whole genome shotgun (WGS) entry which is preliminary data.</text>
</comment>
<keyword evidence="2" id="KW-1185">Reference proteome</keyword>
<dbReference type="EMBL" id="BRXW01000021">
    <property type="protein sequence ID" value="GMI00292.1"/>
    <property type="molecule type" value="Genomic_DNA"/>
</dbReference>